<gene>
    <name evidence="1" type="ORF">INT44_000834</name>
</gene>
<dbReference type="EMBL" id="JAEPRA010000002">
    <property type="protein sequence ID" value="KAG2188083.1"/>
    <property type="molecule type" value="Genomic_DNA"/>
</dbReference>
<dbReference type="Proteomes" id="UP000612746">
    <property type="component" value="Unassembled WGS sequence"/>
</dbReference>
<organism evidence="1 2">
    <name type="scientific">Umbelopsis vinacea</name>
    <dbReference type="NCBI Taxonomy" id="44442"/>
    <lineage>
        <taxon>Eukaryota</taxon>
        <taxon>Fungi</taxon>
        <taxon>Fungi incertae sedis</taxon>
        <taxon>Mucoromycota</taxon>
        <taxon>Mucoromycotina</taxon>
        <taxon>Umbelopsidomycetes</taxon>
        <taxon>Umbelopsidales</taxon>
        <taxon>Umbelopsidaceae</taxon>
        <taxon>Umbelopsis</taxon>
    </lineage>
</organism>
<evidence type="ECO:0000313" key="1">
    <source>
        <dbReference type="EMBL" id="KAG2188083.1"/>
    </source>
</evidence>
<dbReference type="InterPro" id="IPR035979">
    <property type="entry name" value="RBD_domain_sf"/>
</dbReference>
<comment type="caution">
    <text evidence="1">The sequence shown here is derived from an EMBL/GenBank/DDBJ whole genome shotgun (WGS) entry which is preliminary data.</text>
</comment>
<dbReference type="GO" id="GO:0003676">
    <property type="term" value="F:nucleic acid binding"/>
    <property type="evidence" value="ECO:0007669"/>
    <property type="project" value="InterPro"/>
</dbReference>
<proteinExistence type="predicted"/>
<keyword evidence="2" id="KW-1185">Reference proteome</keyword>
<evidence type="ECO:0008006" key="3">
    <source>
        <dbReference type="Google" id="ProtNLM"/>
    </source>
</evidence>
<accession>A0A8H7QAC2</accession>
<sequence length="285" mass="32876">MLSIRRLLQRPATYKAVPQLFKVQQAAFRSAAIMLEQQKVDMNSPRLSLKSKEPAVENFKPLPNADVIIPREAASRLLSIQNLPNTVTKEDILRLARLAFHDVDSVIQEILFVRSQELQFHGRVLVLFQNAPEARHFQLFNDRAVVGGNQINMNKVRRTDLICFASYFWTGYRMGDAYFCFRKSEMFSSNGTSSAGRTVILSGFPQQTKTFHVSKWLHSKGYYPEDDEENAIIQVQTKQQALVSKFFIRFPSESDAWRAVRRFHNVTFRAATFNNRYKIRAAVAY</sequence>
<reference evidence="1" key="1">
    <citation type="submission" date="2020-12" db="EMBL/GenBank/DDBJ databases">
        <title>Metabolic potential, ecology and presence of endohyphal bacteria is reflected in genomic diversity of Mucoromycotina.</title>
        <authorList>
            <person name="Muszewska A."/>
            <person name="Okrasinska A."/>
            <person name="Steczkiewicz K."/>
            <person name="Drgas O."/>
            <person name="Orlowska M."/>
            <person name="Perlinska-Lenart U."/>
            <person name="Aleksandrzak-Piekarczyk T."/>
            <person name="Szatraj K."/>
            <person name="Zielenkiewicz U."/>
            <person name="Pilsyk S."/>
            <person name="Malc E."/>
            <person name="Mieczkowski P."/>
            <person name="Kruszewska J.S."/>
            <person name="Biernat P."/>
            <person name="Pawlowska J."/>
        </authorList>
    </citation>
    <scope>NUCLEOTIDE SEQUENCE</scope>
    <source>
        <strain evidence="1">WA0000051536</strain>
    </source>
</reference>
<name>A0A8H7QAC2_9FUNG</name>
<protein>
    <recommendedName>
        <fullName evidence="3">RRM domain-containing protein</fullName>
    </recommendedName>
</protein>
<evidence type="ECO:0000313" key="2">
    <source>
        <dbReference type="Proteomes" id="UP000612746"/>
    </source>
</evidence>
<dbReference type="OrthoDB" id="5541797at2759"/>
<dbReference type="AlphaFoldDB" id="A0A8H7QAC2"/>
<dbReference type="SUPFAM" id="SSF54928">
    <property type="entry name" value="RNA-binding domain, RBD"/>
    <property type="match status" value="1"/>
</dbReference>